<feature type="domain" description="Reverse transcriptase Ty1/copia-type" evidence="1">
    <location>
        <begin position="54"/>
        <end position="122"/>
    </location>
</feature>
<accession>A0A2Z7CWM1</accession>
<evidence type="ECO:0000313" key="2">
    <source>
        <dbReference type="EMBL" id="KZV49069.1"/>
    </source>
</evidence>
<dbReference type="Pfam" id="PF07727">
    <property type="entry name" value="RVT_2"/>
    <property type="match status" value="1"/>
</dbReference>
<protein>
    <recommendedName>
        <fullName evidence="1">Reverse transcriptase Ty1/copia-type domain-containing protein</fullName>
    </recommendedName>
</protein>
<reference evidence="2 3" key="1">
    <citation type="journal article" date="2015" name="Proc. Natl. Acad. Sci. U.S.A.">
        <title>The resurrection genome of Boea hygrometrica: A blueprint for survival of dehydration.</title>
        <authorList>
            <person name="Xiao L."/>
            <person name="Yang G."/>
            <person name="Zhang L."/>
            <person name="Yang X."/>
            <person name="Zhao S."/>
            <person name="Ji Z."/>
            <person name="Zhou Q."/>
            <person name="Hu M."/>
            <person name="Wang Y."/>
            <person name="Chen M."/>
            <person name="Xu Y."/>
            <person name="Jin H."/>
            <person name="Xiao X."/>
            <person name="Hu G."/>
            <person name="Bao F."/>
            <person name="Hu Y."/>
            <person name="Wan P."/>
            <person name="Li L."/>
            <person name="Deng X."/>
            <person name="Kuang T."/>
            <person name="Xiang C."/>
            <person name="Zhu J.K."/>
            <person name="Oliver M.J."/>
            <person name="He Y."/>
        </authorList>
    </citation>
    <scope>NUCLEOTIDE SEQUENCE [LARGE SCALE GENOMIC DNA]</scope>
    <source>
        <strain evidence="3">cv. XS01</strain>
    </source>
</reference>
<keyword evidence="3" id="KW-1185">Reference proteome</keyword>
<proteinExistence type="predicted"/>
<gene>
    <name evidence="2" type="ORF">F511_11020</name>
</gene>
<organism evidence="2 3">
    <name type="scientific">Dorcoceras hygrometricum</name>
    <dbReference type="NCBI Taxonomy" id="472368"/>
    <lineage>
        <taxon>Eukaryota</taxon>
        <taxon>Viridiplantae</taxon>
        <taxon>Streptophyta</taxon>
        <taxon>Embryophyta</taxon>
        <taxon>Tracheophyta</taxon>
        <taxon>Spermatophyta</taxon>
        <taxon>Magnoliopsida</taxon>
        <taxon>eudicotyledons</taxon>
        <taxon>Gunneridae</taxon>
        <taxon>Pentapetalae</taxon>
        <taxon>asterids</taxon>
        <taxon>lamiids</taxon>
        <taxon>Lamiales</taxon>
        <taxon>Gesneriaceae</taxon>
        <taxon>Didymocarpoideae</taxon>
        <taxon>Trichosporeae</taxon>
        <taxon>Loxocarpinae</taxon>
        <taxon>Dorcoceras</taxon>
    </lineage>
</organism>
<dbReference type="Proteomes" id="UP000250235">
    <property type="component" value="Unassembled WGS sequence"/>
</dbReference>
<dbReference type="OrthoDB" id="1929979at2759"/>
<evidence type="ECO:0000259" key="1">
    <source>
        <dbReference type="Pfam" id="PF07727"/>
    </source>
</evidence>
<dbReference type="EMBL" id="KQ993789">
    <property type="protein sequence ID" value="KZV49069.1"/>
    <property type="molecule type" value="Genomic_DNA"/>
</dbReference>
<dbReference type="AlphaFoldDB" id="A0A2Z7CWM1"/>
<evidence type="ECO:0000313" key="3">
    <source>
        <dbReference type="Proteomes" id="UP000250235"/>
    </source>
</evidence>
<name>A0A2Z7CWM1_9LAMI</name>
<sequence>MRDYKTGEGLSEEDKEAELVTFTVPGTILFEDAVKSDKWRKNRSNKKNGTSEMMAYLREQRKLELKWVYKTKPNEKGELVKYKARLVAKGYSREHEVDSTKVFEPVAHIETIRLVIALAAQTTSTTN</sequence>
<dbReference type="InterPro" id="IPR013103">
    <property type="entry name" value="RVT_2"/>
</dbReference>